<dbReference type="Proteomes" id="UP001148125">
    <property type="component" value="Unassembled WGS sequence"/>
</dbReference>
<name>A0ABT5V9R7_9BACI</name>
<evidence type="ECO:0000256" key="3">
    <source>
        <dbReference type="ARBA" id="ARBA00023002"/>
    </source>
</evidence>
<keyword evidence="8" id="KW-1185">Reference proteome</keyword>
<dbReference type="RefSeq" id="WP_275116703.1">
    <property type="nucleotide sequence ID" value="NZ_JAOTPO010000001.1"/>
</dbReference>
<dbReference type="SUPFAM" id="SSF51905">
    <property type="entry name" value="FAD/NAD(P)-binding domain"/>
    <property type="match status" value="1"/>
</dbReference>
<evidence type="ECO:0000313" key="8">
    <source>
        <dbReference type="Proteomes" id="UP001148125"/>
    </source>
</evidence>
<comment type="pathway">
    <text evidence="1 5">Carotenoid biosynthesis.</text>
</comment>
<evidence type="ECO:0000256" key="5">
    <source>
        <dbReference type="RuleBase" id="RU362075"/>
    </source>
</evidence>
<evidence type="ECO:0000313" key="7">
    <source>
        <dbReference type="EMBL" id="MDE5412082.1"/>
    </source>
</evidence>
<dbReference type="GO" id="GO:0016491">
    <property type="term" value="F:oxidoreductase activity"/>
    <property type="evidence" value="ECO:0007669"/>
    <property type="project" value="UniProtKB-KW"/>
</dbReference>
<keyword evidence="2 5" id="KW-0125">Carotenoid biosynthesis</keyword>
<dbReference type="InterPro" id="IPR036188">
    <property type="entry name" value="FAD/NAD-bd_sf"/>
</dbReference>
<organism evidence="7 8">
    <name type="scientific">Alkalihalobacterium chitinilyticum</name>
    <dbReference type="NCBI Taxonomy" id="2980103"/>
    <lineage>
        <taxon>Bacteria</taxon>
        <taxon>Bacillati</taxon>
        <taxon>Bacillota</taxon>
        <taxon>Bacilli</taxon>
        <taxon>Bacillales</taxon>
        <taxon>Bacillaceae</taxon>
        <taxon>Alkalihalobacterium</taxon>
    </lineage>
</organism>
<dbReference type="NCBIfam" id="TIGR02734">
    <property type="entry name" value="crtI_fam"/>
    <property type="match status" value="1"/>
</dbReference>
<protein>
    <submittedName>
        <fullName evidence="7">Phytoene desaturase family protein</fullName>
        <ecNumber evidence="7">1.-.-.-</ecNumber>
    </submittedName>
</protein>
<accession>A0ABT5V9R7</accession>
<reference evidence="7" key="1">
    <citation type="submission" date="2024-05" db="EMBL/GenBank/DDBJ databases">
        <title>Alkalihalobacillus sp. strain MEB203 novel alkaliphilic bacterium from Lonar Lake, India.</title>
        <authorList>
            <person name="Joshi A."/>
            <person name="Thite S."/>
            <person name="Mengade P."/>
        </authorList>
    </citation>
    <scope>NUCLEOTIDE SEQUENCE</scope>
    <source>
        <strain evidence="7">MEB 203</strain>
    </source>
</reference>
<comment type="caution">
    <text evidence="7">The sequence shown here is derived from an EMBL/GenBank/DDBJ whole genome shotgun (WGS) entry which is preliminary data.</text>
</comment>
<comment type="similarity">
    <text evidence="4">Belongs to the carotenoid/retinoid oxidoreductase family. CrtN subfamily.</text>
</comment>
<keyword evidence="3 5" id="KW-0560">Oxidoreductase</keyword>
<dbReference type="Gene3D" id="3.50.50.60">
    <property type="entry name" value="FAD/NAD(P)-binding domain"/>
    <property type="match status" value="2"/>
</dbReference>
<evidence type="ECO:0000256" key="2">
    <source>
        <dbReference type="ARBA" id="ARBA00022746"/>
    </source>
</evidence>
<gene>
    <name evidence="7" type="primary">crtI</name>
    <name evidence="7" type="ORF">N7Z68_01615</name>
</gene>
<dbReference type="EMBL" id="JAOTPO010000001">
    <property type="protein sequence ID" value="MDE5412082.1"/>
    <property type="molecule type" value="Genomic_DNA"/>
</dbReference>
<evidence type="ECO:0000256" key="1">
    <source>
        <dbReference type="ARBA" id="ARBA00004829"/>
    </source>
</evidence>
<dbReference type="InterPro" id="IPR002937">
    <property type="entry name" value="Amino_oxidase"/>
</dbReference>
<evidence type="ECO:0000259" key="6">
    <source>
        <dbReference type="Pfam" id="PF01593"/>
    </source>
</evidence>
<sequence length="483" mass="55009">MKTAIIGGGVGGMITALYLSQEGHDVTIFEKKKKLGGRLAFVEHEGYKIDEGPTIVLLPDMIFQILDEVGIPRDELEMVRCDPLYKIAYPNGVEFYKWSDVEKQLTEISEHFPGEEENFQKYLADMEERFHQGKQAFLDRPFINKRDFWTFNNMSILWKLKAYQSVRKQAKSYFNHPKLQDAFSFQTLYVGGAPFQSPALYSLIPFSEHFHGVWYVKGGYASLVSLFEKKLKENGVQIFTDHQVQSLNIVNGNCRSICVNGEHVPFDSVVMNGDYPMMEQLLPSRKKKQSYTSSSSCLLIYLGLDRIYEKNTVHQYFMTDNFEEHMNDVFNHKRLPEKPSIYTFHPSVIDSTLAPEGKGVLYILVPVPANEDIDWNNIEEYVEKVIIEVEDRGFEGLRKSIVWKKVRTPKDALIDGLYQGGSFGIAPTLKQSGVFRPQVKIAPYENVFAVGASVHPGGGIPIVMQGAKLLAEHLLHEELVRSS</sequence>
<proteinExistence type="inferred from homology"/>
<feature type="domain" description="Amine oxidase" evidence="6">
    <location>
        <begin position="11"/>
        <end position="471"/>
    </location>
</feature>
<dbReference type="EC" id="1.-.-.-" evidence="7"/>
<dbReference type="PANTHER" id="PTHR43734">
    <property type="entry name" value="PHYTOENE DESATURASE"/>
    <property type="match status" value="1"/>
</dbReference>
<dbReference type="PANTHER" id="PTHR43734:SF1">
    <property type="entry name" value="PHYTOENE DESATURASE"/>
    <property type="match status" value="1"/>
</dbReference>
<dbReference type="InterPro" id="IPR014105">
    <property type="entry name" value="Carotenoid/retinoid_OxRdtase"/>
</dbReference>
<dbReference type="Pfam" id="PF01593">
    <property type="entry name" value="Amino_oxidase"/>
    <property type="match status" value="1"/>
</dbReference>
<evidence type="ECO:0000256" key="4">
    <source>
        <dbReference type="ARBA" id="ARBA00038322"/>
    </source>
</evidence>